<reference evidence="3" key="1">
    <citation type="journal article" date="2020" name="Nat. Commun.">
        <title>Large-scale genome sequencing of mycorrhizal fungi provides insights into the early evolution of symbiotic traits.</title>
        <authorList>
            <person name="Miyauchi S."/>
            <person name="Kiss E."/>
            <person name="Kuo A."/>
            <person name="Drula E."/>
            <person name="Kohler A."/>
            <person name="Sanchez-Garcia M."/>
            <person name="Morin E."/>
            <person name="Andreopoulos B."/>
            <person name="Barry K.W."/>
            <person name="Bonito G."/>
            <person name="Buee M."/>
            <person name="Carver A."/>
            <person name="Chen C."/>
            <person name="Cichocki N."/>
            <person name="Clum A."/>
            <person name="Culley D."/>
            <person name="Crous P.W."/>
            <person name="Fauchery L."/>
            <person name="Girlanda M."/>
            <person name="Hayes R.D."/>
            <person name="Keri Z."/>
            <person name="LaButti K."/>
            <person name="Lipzen A."/>
            <person name="Lombard V."/>
            <person name="Magnuson J."/>
            <person name="Maillard F."/>
            <person name="Murat C."/>
            <person name="Nolan M."/>
            <person name="Ohm R.A."/>
            <person name="Pangilinan J."/>
            <person name="Pereira M.F."/>
            <person name="Perotto S."/>
            <person name="Peter M."/>
            <person name="Pfister S."/>
            <person name="Riley R."/>
            <person name="Sitrit Y."/>
            <person name="Stielow J.B."/>
            <person name="Szollosi G."/>
            <person name="Zifcakova L."/>
            <person name="Stursova M."/>
            <person name="Spatafora J.W."/>
            <person name="Tedersoo L."/>
            <person name="Vaario L.M."/>
            <person name="Yamada A."/>
            <person name="Yan M."/>
            <person name="Wang P."/>
            <person name="Xu J."/>
            <person name="Bruns T."/>
            <person name="Baldrian P."/>
            <person name="Vilgalys R."/>
            <person name="Dunand C."/>
            <person name="Henrissat B."/>
            <person name="Grigoriev I.V."/>
            <person name="Hibbett D."/>
            <person name="Nagy L.G."/>
            <person name="Martin F.M."/>
        </authorList>
    </citation>
    <scope>NUCLEOTIDE SEQUENCE</scope>
    <source>
        <strain evidence="3">UH-Tt-Lm1</strain>
    </source>
</reference>
<feature type="transmembrane region" description="Helical" evidence="2">
    <location>
        <begin position="63"/>
        <end position="81"/>
    </location>
</feature>
<feature type="transmembrane region" description="Helical" evidence="2">
    <location>
        <begin position="135"/>
        <end position="159"/>
    </location>
</feature>
<feature type="compositionally biased region" description="Low complexity" evidence="1">
    <location>
        <begin position="362"/>
        <end position="378"/>
    </location>
</feature>
<dbReference type="AlphaFoldDB" id="A0A9P6HI06"/>
<dbReference type="Proteomes" id="UP000736335">
    <property type="component" value="Unassembled WGS sequence"/>
</dbReference>
<evidence type="ECO:0000256" key="2">
    <source>
        <dbReference type="SAM" id="Phobius"/>
    </source>
</evidence>
<feature type="transmembrane region" description="Helical" evidence="2">
    <location>
        <begin position="206"/>
        <end position="229"/>
    </location>
</feature>
<proteinExistence type="predicted"/>
<name>A0A9P6HI06_9AGAM</name>
<accession>A0A9P6HI06</accession>
<keyword evidence="2" id="KW-1133">Transmembrane helix</keyword>
<dbReference type="EMBL" id="WIUZ02000004">
    <property type="protein sequence ID" value="KAF9787817.1"/>
    <property type="molecule type" value="Genomic_DNA"/>
</dbReference>
<keyword evidence="2" id="KW-0472">Membrane</keyword>
<evidence type="ECO:0000313" key="4">
    <source>
        <dbReference type="Proteomes" id="UP000736335"/>
    </source>
</evidence>
<dbReference type="OrthoDB" id="2905268at2759"/>
<feature type="region of interest" description="Disordered" evidence="1">
    <location>
        <begin position="354"/>
        <end position="386"/>
    </location>
</feature>
<keyword evidence="4" id="KW-1185">Reference proteome</keyword>
<protein>
    <submittedName>
        <fullName evidence="3">Uncharacterized protein</fullName>
    </submittedName>
</protein>
<feature type="transmembrane region" description="Helical" evidence="2">
    <location>
        <begin position="27"/>
        <end position="51"/>
    </location>
</feature>
<evidence type="ECO:0000256" key="1">
    <source>
        <dbReference type="SAM" id="MobiDB-lite"/>
    </source>
</evidence>
<feature type="transmembrane region" description="Helical" evidence="2">
    <location>
        <begin position="101"/>
        <end position="123"/>
    </location>
</feature>
<sequence>MLVFKFGDHDTSQASRTKDDLERLTSLGTMVSCIVYGAHAAVYFVAMKYLFHASSLLTPQNRLWLIISTLLLMNATANLALQVRWSWNVERIIEGPDSALSIARVILFMTMNWISDSILLFRFYAITGRKLNRMIIPAAMIISSIAVSSTYIQEIAAAYTNSWSDSPNVPIIVYLSISCGINVYLTTHIVCHMVRFAPRISTSRALCHRIASLFVQSTLLYLVPTFVFIALSARRNLGQNLLFPILCQLQPLSPLLVIMRVAQNRVLNKEGAVVTADDILSSSAPHRPRLSLKLNFRPIDTLDLEEGEKEPETPMAPTTPKLPVRLPFVKVKSGPPSAIEMLDSEQIDGLWKSQDSRRVPWLTSPSSSTSSYLPTYSSAREDLVVD</sequence>
<keyword evidence="2" id="KW-0812">Transmembrane</keyword>
<reference evidence="3" key="2">
    <citation type="submission" date="2020-11" db="EMBL/GenBank/DDBJ databases">
        <authorList>
            <consortium name="DOE Joint Genome Institute"/>
            <person name="Kuo A."/>
            <person name="Miyauchi S."/>
            <person name="Kiss E."/>
            <person name="Drula E."/>
            <person name="Kohler A."/>
            <person name="Sanchez-Garcia M."/>
            <person name="Andreopoulos B."/>
            <person name="Barry K.W."/>
            <person name="Bonito G."/>
            <person name="Buee M."/>
            <person name="Carver A."/>
            <person name="Chen C."/>
            <person name="Cichocki N."/>
            <person name="Clum A."/>
            <person name="Culley D."/>
            <person name="Crous P.W."/>
            <person name="Fauchery L."/>
            <person name="Girlanda M."/>
            <person name="Hayes R."/>
            <person name="Keri Z."/>
            <person name="Labutti K."/>
            <person name="Lipzen A."/>
            <person name="Lombard V."/>
            <person name="Magnuson J."/>
            <person name="Maillard F."/>
            <person name="Morin E."/>
            <person name="Murat C."/>
            <person name="Nolan M."/>
            <person name="Ohm R."/>
            <person name="Pangilinan J."/>
            <person name="Pereira M."/>
            <person name="Perotto S."/>
            <person name="Peter M."/>
            <person name="Riley R."/>
            <person name="Sitrit Y."/>
            <person name="Stielow B."/>
            <person name="Szollosi G."/>
            <person name="Zifcakova L."/>
            <person name="Stursova M."/>
            <person name="Spatafora J.W."/>
            <person name="Tedersoo L."/>
            <person name="Vaario L.-M."/>
            <person name="Yamada A."/>
            <person name="Yan M."/>
            <person name="Wang P."/>
            <person name="Xu J."/>
            <person name="Bruns T."/>
            <person name="Baldrian P."/>
            <person name="Vilgalys R."/>
            <person name="Henrissat B."/>
            <person name="Grigoriev I.V."/>
            <person name="Hibbett D."/>
            <person name="Nagy L.G."/>
            <person name="Martin F.M."/>
        </authorList>
    </citation>
    <scope>NUCLEOTIDE SEQUENCE</scope>
    <source>
        <strain evidence="3">UH-Tt-Lm1</strain>
    </source>
</reference>
<evidence type="ECO:0000313" key="3">
    <source>
        <dbReference type="EMBL" id="KAF9787817.1"/>
    </source>
</evidence>
<gene>
    <name evidence="3" type="ORF">BJ322DRAFT_1105861</name>
</gene>
<comment type="caution">
    <text evidence="3">The sequence shown here is derived from an EMBL/GenBank/DDBJ whole genome shotgun (WGS) entry which is preliminary data.</text>
</comment>
<organism evidence="3 4">
    <name type="scientific">Thelephora terrestris</name>
    <dbReference type="NCBI Taxonomy" id="56493"/>
    <lineage>
        <taxon>Eukaryota</taxon>
        <taxon>Fungi</taxon>
        <taxon>Dikarya</taxon>
        <taxon>Basidiomycota</taxon>
        <taxon>Agaricomycotina</taxon>
        <taxon>Agaricomycetes</taxon>
        <taxon>Thelephorales</taxon>
        <taxon>Thelephoraceae</taxon>
        <taxon>Thelephora</taxon>
    </lineage>
</organism>
<feature type="transmembrane region" description="Helical" evidence="2">
    <location>
        <begin position="171"/>
        <end position="194"/>
    </location>
</feature>